<sequence length="250" mass="26928">MTLPVIGLPCCRWWLKDSQFFHLVGEKYLRAATWAGGAPILLPALGEEAPLAQWLDMVDGLLFTGSPSNIEPHHYGEARREGDFNDPERDATTLPLVRAALDAGVPLLGICRGLQEINVALGGSLHGQVHALPGMRDHREQGDTLDAQYGLAHPLTLAEGGVLHQALGATHAEVNSLHGQGIRTLGAGLRAEAWAPDGLIEAFSVAEAKSFAVAVQWHPEWRIDAHPLSRALFTAFGDACRQRRAARLAA</sequence>
<dbReference type="InterPro" id="IPR044668">
    <property type="entry name" value="PuuD-like"/>
</dbReference>
<evidence type="ECO:0000256" key="5">
    <source>
        <dbReference type="ARBA" id="ARBA00066788"/>
    </source>
</evidence>
<accession>A0A318KEA0</accession>
<dbReference type="RefSeq" id="WP_110391858.1">
    <property type="nucleotide sequence ID" value="NZ_CALCOA010000038.1"/>
</dbReference>
<dbReference type="GO" id="GO:0033969">
    <property type="term" value="F:gamma-glutamyl-gamma-aminobutyrate hydrolase activity"/>
    <property type="evidence" value="ECO:0007669"/>
    <property type="project" value="UniProtKB-EC"/>
</dbReference>
<comment type="similarity">
    <text evidence="1">Belongs to the peptidase C26 family.</text>
</comment>
<dbReference type="Gene3D" id="3.40.50.880">
    <property type="match status" value="1"/>
</dbReference>
<organism evidence="6 7">
    <name type="scientific">Rivihabitans pingtungensis</name>
    <dbReference type="NCBI Taxonomy" id="1054498"/>
    <lineage>
        <taxon>Bacteria</taxon>
        <taxon>Pseudomonadati</taxon>
        <taxon>Pseudomonadota</taxon>
        <taxon>Betaproteobacteria</taxon>
        <taxon>Neisseriales</taxon>
        <taxon>Aquaspirillaceae</taxon>
        <taxon>Rivihabitans</taxon>
    </lineage>
</organism>
<dbReference type="CDD" id="cd01745">
    <property type="entry name" value="GATase1_2"/>
    <property type="match status" value="1"/>
</dbReference>
<comment type="pathway">
    <text evidence="4">Amine and polyamine degradation; putrescine degradation; 4-aminobutanoate from putrescine: step 4/4.</text>
</comment>
<dbReference type="Pfam" id="PF07722">
    <property type="entry name" value="Peptidase_C26"/>
    <property type="match status" value="1"/>
</dbReference>
<keyword evidence="6" id="KW-0378">Hydrolase</keyword>
<protein>
    <recommendedName>
        <fullName evidence="5">gamma-glutamyl-gamma-aminobutyrate hydrolase</fullName>
        <ecNumber evidence="5">3.5.1.94</ecNumber>
    </recommendedName>
</protein>
<dbReference type="PANTHER" id="PTHR43235:SF1">
    <property type="entry name" value="GLUTAMINE AMIDOTRANSFERASE PB2B2.05-RELATED"/>
    <property type="match status" value="1"/>
</dbReference>
<dbReference type="InterPro" id="IPR011697">
    <property type="entry name" value="Peptidase_C26"/>
</dbReference>
<dbReference type="SUPFAM" id="SSF52317">
    <property type="entry name" value="Class I glutamine amidotransferase-like"/>
    <property type="match status" value="1"/>
</dbReference>
<dbReference type="Proteomes" id="UP000247555">
    <property type="component" value="Unassembled WGS sequence"/>
</dbReference>
<comment type="catalytic activity">
    <reaction evidence="2">
        <text>4-(gamma-L-glutamylamino)butanoate + H2O = 4-aminobutanoate + L-glutamate</text>
        <dbReference type="Rhea" id="RHEA:19737"/>
        <dbReference type="ChEBI" id="CHEBI:15377"/>
        <dbReference type="ChEBI" id="CHEBI:29985"/>
        <dbReference type="ChEBI" id="CHEBI:58800"/>
        <dbReference type="ChEBI" id="CHEBI:59888"/>
        <dbReference type="EC" id="3.5.1.94"/>
    </reaction>
</comment>
<dbReference type="AlphaFoldDB" id="A0A318KEA0"/>
<dbReference type="GO" id="GO:0005829">
    <property type="term" value="C:cytosol"/>
    <property type="evidence" value="ECO:0007669"/>
    <property type="project" value="TreeGrafter"/>
</dbReference>
<dbReference type="EMBL" id="QJKI01000026">
    <property type="protein sequence ID" value="PXX75236.1"/>
    <property type="molecule type" value="Genomic_DNA"/>
</dbReference>
<comment type="caution">
    <text evidence="6">The sequence shown here is derived from an EMBL/GenBank/DDBJ whole genome shotgun (WGS) entry which is preliminary data.</text>
</comment>
<dbReference type="FunFam" id="3.40.50.880:FF:000030">
    <property type="entry name" value="Gamma-glutamyl-gamma-aminobutyrate hydrolase PuuD"/>
    <property type="match status" value="1"/>
</dbReference>
<evidence type="ECO:0000256" key="4">
    <source>
        <dbReference type="ARBA" id="ARBA00060634"/>
    </source>
</evidence>
<dbReference type="InterPro" id="IPR029062">
    <property type="entry name" value="Class_I_gatase-like"/>
</dbReference>
<dbReference type="PROSITE" id="PS51273">
    <property type="entry name" value="GATASE_TYPE_1"/>
    <property type="match status" value="1"/>
</dbReference>
<gene>
    <name evidence="6" type="ORF">DFR34_1269</name>
</gene>
<evidence type="ECO:0000256" key="2">
    <source>
        <dbReference type="ARBA" id="ARBA00052718"/>
    </source>
</evidence>
<evidence type="ECO:0000313" key="7">
    <source>
        <dbReference type="Proteomes" id="UP000247555"/>
    </source>
</evidence>
<dbReference type="PANTHER" id="PTHR43235">
    <property type="entry name" value="GLUTAMINE AMIDOTRANSFERASE PB2B2.05-RELATED"/>
    <property type="match status" value="1"/>
</dbReference>
<reference evidence="6 7" key="1">
    <citation type="submission" date="2018-05" db="EMBL/GenBank/DDBJ databases">
        <title>Genomic Encyclopedia of Type Strains, Phase IV (KMG-IV): sequencing the most valuable type-strain genomes for metagenomic binning, comparative biology and taxonomic classification.</title>
        <authorList>
            <person name="Goeker M."/>
        </authorList>
    </citation>
    <scope>NUCLEOTIDE SEQUENCE [LARGE SCALE GENOMIC DNA]</scope>
    <source>
        <strain evidence="6 7">DSM 29661</strain>
    </source>
</reference>
<name>A0A318KEA0_9NEIS</name>
<evidence type="ECO:0000256" key="3">
    <source>
        <dbReference type="ARBA" id="ARBA00055068"/>
    </source>
</evidence>
<evidence type="ECO:0000256" key="1">
    <source>
        <dbReference type="ARBA" id="ARBA00011083"/>
    </source>
</evidence>
<evidence type="ECO:0000313" key="6">
    <source>
        <dbReference type="EMBL" id="PXX75236.1"/>
    </source>
</evidence>
<dbReference type="GO" id="GO:0006598">
    <property type="term" value="P:polyamine catabolic process"/>
    <property type="evidence" value="ECO:0007669"/>
    <property type="project" value="TreeGrafter"/>
</dbReference>
<dbReference type="EC" id="3.5.1.94" evidence="5"/>
<comment type="function">
    <text evidence="3">Involved in the breakdown of putrescine via hydrolysis of the gamma-glutamyl linkage of gamma-glutamyl-gamma-aminobutyrate.</text>
</comment>
<keyword evidence="7" id="KW-1185">Reference proteome</keyword>
<dbReference type="OrthoDB" id="9813383at2"/>
<proteinExistence type="inferred from homology"/>